<comment type="similarity">
    <text evidence="2">Belongs to the bacterial ribosomal protein bL19 family.</text>
</comment>
<dbReference type="InterPro" id="IPR008991">
    <property type="entry name" value="Translation_prot_SH3-like_sf"/>
</dbReference>
<dbReference type="GO" id="GO:0005762">
    <property type="term" value="C:mitochondrial large ribosomal subunit"/>
    <property type="evidence" value="ECO:0007669"/>
    <property type="project" value="TreeGrafter"/>
</dbReference>
<evidence type="ECO:0000256" key="7">
    <source>
        <dbReference type="ARBA" id="ARBA00035288"/>
    </source>
</evidence>
<keyword evidence="6" id="KW-0687">Ribonucleoprotein</keyword>
<dbReference type="PANTHER" id="PTHR15680">
    <property type="entry name" value="RIBOSOMAL PROTEIN L19"/>
    <property type="match status" value="1"/>
</dbReference>
<evidence type="ECO:0000313" key="11">
    <source>
        <dbReference type="Proteomes" id="UP001347796"/>
    </source>
</evidence>
<accession>A0AAN8J6C3</accession>
<dbReference type="SUPFAM" id="SSF50104">
    <property type="entry name" value="Translation proteins SH3-like domain"/>
    <property type="match status" value="1"/>
</dbReference>
<dbReference type="FunFam" id="2.30.30.790:FF:000002">
    <property type="entry name" value="39S ribosomal protein L19, mitochondrial"/>
    <property type="match status" value="1"/>
</dbReference>
<keyword evidence="11" id="KW-1185">Reference proteome</keyword>
<evidence type="ECO:0000256" key="5">
    <source>
        <dbReference type="ARBA" id="ARBA00023128"/>
    </source>
</evidence>
<dbReference type="Proteomes" id="UP001347796">
    <property type="component" value="Unassembled WGS sequence"/>
</dbReference>
<dbReference type="PANTHER" id="PTHR15680:SF9">
    <property type="entry name" value="LARGE RIBOSOMAL SUBUNIT PROTEIN BL19M"/>
    <property type="match status" value="1"/>
</dbReference>
<evidence type="ECO:0000256" key="9">
    <source>
        <dbReference type="SAM" id="MobiDB-lite"/>
    </source>
</evidence>
<feature type="region of interest" description="Disordered" evidence="9">
    <location>
        <begin position="280"/>
        <end position="313"/>
    </location>
</feature>
<dbReference type="InterPro" id="IPR001857">
    <property type="entry name" value="Ribosomal_bL19"/>
</dbReference>
<protein>
    <recommendedName>
        <fullName evidence="7">Large ribosomal subunit protein bL19m</fullName>
    </recommendedName>
    <alternativeName>
        <fullName evidence="8">39S ribosomal protein L19, mitochondrial</fullName>
    </alternativeName>
</protein>
<comment type="caution">
    <text evidence="10">The sequence shown here is derived from an EMBL/GenBank/DDBJ whole genome shotgun (WGS) entry which is preliminary data.</text>
</comment>
<evidence type="ECO:0000256" key="4">
    <source>
        <dbReference type="ARBA" id="ARBA00022980"/>
    </source>
</evidence>
<dbReference type="AlphaFoldDB" id="A0AAN8J6C3"/>
<dbReference type="Pfam" id="PF01245">
    <property type="entry name" value="Ribosomal_L19"/>
    <property type="match status" value="1"/>
</dbReference>
<comment type="subcellular location">
    <subcellularLocation>
        <location evidence="1">Mitochondrion</location>
    </subcellularLocation>
</comment>
<sequence length="313" mass="37522">MASYSRRILPCFWKTTKLLTFEDSARRVPCRYHQELLPTRNYLLPETVEEHRKSELSKHPELPPSITSENVPADFRFVYPEFLPDPQYDRRDSIRERLEREDMYRRRAVIDIPEFYVGSIMAVTVSDQYSPNKENRFVGICIDRGGVGLRAFFILRNVVDGQGIEIMYEMYNPTLQSIQVLKLEKRVDDKLYYLRDAPQEYSTFPFDMDPIPVPKGSTVPVNKMKVQLNPRPWLERWERQDLQGVEDLKLEQRFYDKAAKVAKPWEKYDLMKWYRENTNEEERDSIMQEVHQRKRLTDIEKSKRKTKLAERKR</sequence>
<dbReference type="Gene3D" id="2.30.30.790">
    <property type="match status" value="1"/>
</dbReference>
<dbReference type="GO" id="GO:0003735">
    <property type="term" value="F:structural constituent of ribosome"/>
    <property type="evidence" value="ECO:0007669"/>
    <property type="project" value="InterPro"/>
</dbReference>
<reference evidence="10 11" key="1">
    <citation type="submission" date="2024-01" db="EMBL/GenBank/DDBJ databases">
        <title>The genome of the rayed Mediterranean limpet Patella caerulea (Linnaeus, 1758).</title>
        <authorList>
            <person name="Anh-Thu Weber A."/>
            <person name="Halstead-Nussloch G."/>
        </authorList>
    </citation>
    <scope>NUCLEOTIDE SEQUENCE [LARGE SCALE GENOMIC DNA]</scope>
    <source>
        <strain evidence="10">AATW-2023a</strain>
        <tissue evidence="10">Whole specimen</tissue>
    </source>
</reference>
<evidence type="ECO:0000256" key="1">
    <source>
        <dbReference type="ARBA" id="ARBA00004173"/>
    </source>
</evidence>
<evidence type="ECO:0000256" key="8">
    <source>
        <dbReference type="ARBA" id="ARBA00035359"/>
    </source>
</evidence>
<keyword evidence="5" id="KW-0496">Mitochondrion</keyword>
<evidence type="ECO:0000313" key="10">
    <source>
        <dbReference type="EMBL" id="KAK6170810.1"/>
    </source>
</evidence>
<dbReference type="EMBL" id="JAZGQO010000014">
    <property type="protein sequence ID" value="KAK6170810.1"/>
    <property type="molecule type" value="Genomic_DNA"/>
</dbReference>
<evidence type="ECO:0000256" key="2">
    <source>
        <dbReference type="ARBA" id="ARBA00005781"/>
    </source>
</evidence>
<keyword evidence="4" id="KW-0689">Ribosomal protein</keyword>
<organism evidence="10 11">
    <name type="scientific">Patella caerulea</name>
    <name type="common">Rayed Mediterranean limpet</name>
    <dbReference type="NCBI Taxonomy" id="87958"/>
    <lineage>
        <taxon>Eukaryota</taxon>
        <taxon>Metazoa</taxon>
        <taxon>Spiralia</taxon>
        <taxon>Lophotrochozoa</taxon>
        <taxon>Mollusca</taxon>
        <taxon>Gastropoda</taxon>
        <taxon>Patellogastropoda</taxon>
        <taxon>Patelloidea</taxon>
        <taxon>Patellidae</taxon>
        <taxon>Patella</taxon>
    </lineage>
</organism>
<feature type="compositionally biased region" description="Basic residues" evidence="9">
    <location>
        <begin position="302"/>
        <end position="313"/>
    </location>
</feature>
<evidence type="ECO:0000256" key="3">
    <source>
        <dbReference type="ARBA" id="ARBA00022946"/>
    </source>
</evidence>
<name>A0AAN8J6C3_PATCE</name>
<dbReference type="GO" id="GO:0006412">
    <property type="term" value="P:translation"/>
    <property type="evidence" value="ECO:0007669"/>
    <property type="project" value="InterPro"/>
</dbReference>
<gene>
    <name evidence="10" type="ORF">SNE40_019114</name>
</gene>
<dbReference type="InterPro" id="IPR038657">
    <property type="entry name" value="Ribosomal_bL19_sf"/>
</dbReference>
<keyword evidence="3" id="KW-0809">Transit peptide</keyword>
<proteinExistence type="inferred from homology"/>
<evidence type="ECO:0000256" key="6">
    <source>
        <dbReference type="ARBA" id="ARBA00023274"/>
    </source>
</evidence>